<dbReference type="Proteomes" id="UP001597544">
    <property type="component" value="Unassembled WGS sequence"/>
</dbReference>
<evidence type="ECO:0000313" key="2">
    <source>
        <dbReference type="Proteomes" id="UP001597544"/>
    </source>
</evidence>
<reference evidence="2" key="1">
    <citation type="journal article" date="2019" name="Int. J. Syst. Evol. Microbiol.">
        <title>The Global Catalogue of Microorganisms (GCM) 10K type strain sequencing project: providing services to taxonomists for standard genome sequencing and annotation.</title>
        <authorList>
            <consortium name="The Broad Institute Genomics Platform"/>
            <consortium name="The Broad Institute Genome Sequencing Center for Infectious Disease"/>
            <person name="Wu L."/>
            <person name="Ma J."/>
        </authorList>
    </citation>
    <scope>NUCLEOTIDE SEQUENCE [LARGE SCALE GENOMIC DNA]</scope>
    <source>
        <strain evidence="2">KCTC 42498</strain>
    </source>
</reference>
<sequence length="103" mass="11872">MKTLKLIEGIFTPSEAAEILLEMINKKINFHNLKNLSSQIHFSRPDSVSGRRIKELKEAREQLLCLIEEAKINEENLVIESQIKISFETEGLPKEICLEVESY</sequence>
<accession>A0ABW5IPA2</accession>
<keyword evidence="2" id="KW-1185">Reference proteome</keyword>
<gene>
    <name evidence="1" type="ORF">ACFSRY_12095</name>
</gene>
<organism evidence="1 2">
    <name type="scientific">Pontibacter locisalis</name>
    <dbReference type="NCBI Taxonomy" id="1719035"/>
    <lineage>
        <taxon>Bacteria</taxon>
        <taxon>Pseudomonadati</taxon>
        <taxon>Bacteroidota</taxon>
        <taxon>Cytophagia</taxon>
        <taxon>Cytophagales</taxon>
        <taxon>Hymenobacteraceae</taxon>
        <taxon>Pontibacter</taxon>
    </lineage>
</organism>
<proteinExistence type="predicted"/>
<comment type="caution">
    <text evidence="1">The sequence shown here is derived from an EMBL/GenBank/DDBJ whole genome shotgun (WGS) entry which is preliminary data.</text>
</comment>
<protein>
    <submittedName>
        <fullName evidence="1">Uncharacterized protein</fullName>
    </submittedName>
</protein>
<dbReference type="RefSeq" id="WP_377507558.1">
    <property type="nucleotide sequence ID" value="NZ_JBHULU010000015.1"/>
</dbReference>
<dbReference type="EMBL" id="JBHULU010000015">
    <property type="protein sequence ID" value="MFD2514609.1"/>
    <property type="molecule type" value="Genomic_DNA"/>
</dbReference>
<evidence type="ECO:0000313" key="1">
    <source>
        <dbReference type="EMBL" id="MFD2514609.1"/>
    </source>
</evidence>
<name>A0ABW5IPA2_9BACT</name>